<keyword evidence="3" id="KW-0328">Glycosyltransferase</keyword>
<dbReference type="Gene3D" id="3.90.550.10">
    <property type="entry name" value="Spore Coat Polysaccharide Biosynthesis Protein SpsA, Chain A"/>
    <property type="match status" value="1"/>
</dbReference>
<dbReference type="EMBL" id="DF237050">
    <property type="protein sequence ID" value="GAQ82132.1"/>
    <property type="molecule type" value="Genomic_DNA"/>
</dbReference>
<comment type="similarity">
    <text evidence="2">Belongs to the glycosyltransferase 34 family.</text>
</comment>
<evidence type="ECO:0000313" key="6">
    <source>
        <dbReference type="EMBL" id="GAQ82132.1"/>
    </source>
</evidence>
<name>A0A1Y1HWG9_KLENI</name>
<evidence type="ECO:0000313" key="7">
    <source>
        <dbReference type="Proteomes" id="UP000054558"/>
    </source>
</evidence>
<evidence type="ECO:0000256" key="5">
    <source>
        <dbReference type="SAM" id="Phobius"/>
    </source>
</evidence>
<dbReference type="PANTHER" id="PTHR31311">
    <property type="entry name" value="XYLOGLUCAN 6-XYLOSYLTRANSFERASE 5-RELATED-RELATED"/>
    <property type="match status" value="1"/>
</dbReference>
<sequence length="357" mass="40947">MAFKPTLFTKEKKMQRPFFHFCMFLVICVGAITLANYRRSKLPALIGAKLPPAIGTVDQGGTDNAADGVRLMLVTGTDGRPCSSARGAEILIRSLKNKVDYARLHDIPLYYAMETFDDAYDIYWVKLPLLKKLMHTHPTIEWFMWVDCDAIFTDMTRGIPLDEYTDYNLVLSGNATAVFEEPDWLGLNTGAFLIRNCQWSVDLLDATMALGNRYTTRRDTGLLLNKVLRGRAEASHGKEWPADDQTTLIYLMATQPHLWKEKTLLDTTSMYHNWWVLVSQPLDQLLEDADASMPATWRPFISHFTGCKFCHVQHADEGQKEACMDTFDRLYRFADNQVLERFQLRHKSVDTEEIQEI</sequence>
<dbReference type="PANTHER" id="PTHR31311:SF44">
    <property type="entry name" value="GLYCOSYLTRANSFERASE 2-RELATED"/>
    <property type="match status" value="1"/>
</dbReference>
<evidence type="ECO:0000256" key="2">
    <source>
        <dbReference type="ARBA" id="ARBA00005664"/>
    </source>
</evidence>
<dbReference type="GO" id="GO:0016757">
    <property type="term" value="F:glycosyltransferase activity"/>
    <property type="evidence" value="ECO:0007669"/>
    <property type="project" value="UniProtKB-KW"/>
</dbReference>
<keyword evidence="5" id="KW-0472">Membrane</keyword>
<keyword evidence="4 6" id="KW-0808">Transferase</keyword>
<dbReference type="Pfam" id="PF05637">
    <property type="entry name" value="Glyco_transf_34"/>
    <property type="match status" value="1"/>
</dbReference>
<dbReference type="Proteomes" id="UP000054558">
    <property type="component" value="Unassembled WGS sequence"/>
</dbReference>
<dbReference type="AlphaFoldDB" id="A0A1Y1HWG9"/>
<organism evidence="6 7">
    <name type="scientific">Klebsormidium nitens</name>
    <name type="common">Green alga</name>
    <name type="synonym">Ulothrix nitens</name>
    <dbReference type="NCBI Taxonomy" id="105231"/>
    <lineage>
        <taxon>Eukaryota</taxon>
        <taxon>Viridiplantae</taxon>
        <taxon>Streptophyta</taxon>
        <taxon>Klebsormidiophyceae</taxon>
        <taxon>Klebsormidiales</taxon>
        <taxon>Klebsormidiaceae</taxon>
        <taxon>Klebsormidium</taxon>
    </lineage>
</organism>
<dbReference type="InterPro" id="IPR008630">
    <property type="entry name" value="Glyco_trans_34"/>
</dbReference>
<accession>A0A1Y1HWG9</accession>
<dbReference type="OMA" id="TNPETEW"/>
<feature type="transmembrane region" description="Helical" evidence="5">
    <location>
        <begin position="18"/>
        <end position="37"/>
    </location>
</feature>
<dbReference type="OrthoDB" id="205108at2759"/>
<protein>
    <submittedName>
        <fullName evidence="6">Glycosyltransferase family protein</fullName>
    </submittedName>
</protein>
<comment type="subcellular location">
    <subcellularLocation>
        <location evidence="1">Golgi apparatus membrane</location>
        <topology evidence="1">Single-pass type II membrane protein</topology>
    </subcellularLocation>
</comment>
<keyword evidence="5" id="KW-0812">Transmembrane</keyword>
<evidence type="ECO:0000256" key="3">
    <source>
        <dbReference type="ARBA" id="ARBA00022676"/>
    </source>
</evidence>
<evidence type="ECO:0000256" key="4">
    <source>
        <dbReference type="ARBA" id="ARBA00022679"/>
    </source>
</evidence>
<proteinExistence type="inferred from homology"/>
<evidence type="ECO:0000256" key="1">
    <source>
        <dbReference type="ARBA" id="ARBA00004323"/>
    </source>
</evidence>
<dbReference type="InterPro" id="IPR029044">
    <property type="entry name" value="Nucleotide-diphossugar_trans"/>
</dbReference>
<dbReference type="STRING" id="105231.A0A1Y1HWG9"/>
<keyword evidence="7" id="KW-1185">Reference proteome</keyword>
<reference evidence="6 7" key="1">
    <citation type="journal article" date="2014" name="Nat. Commun.">
        <title>Klebsormidium flaccidum genome reveals primary factors for plant terrestrial adaptation.</title>
        <authorList>
            <person name="Hori K."/>
            <person name="Maruyama F."/>
            <person name="Fujisawa T."/>
            <person name="Togashi T."/>
            <person name="Yamamoto N."/>
            <person name="Seo M."/>
            <person name="Sato S."/>
            <person name="Yamada T."/>
            <person name="Mori H."/>
            <person name="Tajima N."/>
            <person name="Moriyama T."/>
            <person name="Ikeuchi M."/>
            <person name="Watanabe M."/>
            <person name="Wada H."/>
            <person name="Kobayashi K."/>
            <person name="Saito M."/>
            <person name="Masuda T."/>
            <person name="Sasaki-Sekimoto Y."/>
            <person name="Mashiguchi K."/>
            <person name="Awai K."/>
            <person name="Shimojima M."/>
            <person name="Masuda S."/>
            <person name="Iwai M."/>
            <person name="Nobusawa T."/>
            <person name="Narise T."/>
            <person name="Kondo S."/>
            <person name="Saito H."/>
            <person name="Sato R."/>
            <person name="Murakawa M."/>
            <person name="Ihara Y."/>
            <person name="Oshima-Yamada Y."/>
            <person name="Ohtaka K."/>
            <person name="Satoh M."/>
            <person name="Sonobe K."/>
            <person name="Ishii M."/>
            <person name="Ohtani R."/>
            <person name="Kanamori-Sato M."/>
            <person name="Honoki R."/>
            <person name="Miyazaki D."/>
            <person name="Mochizuki H."/>
            <person name="Umetsu J."/>
            <person name="Higashi K."/>
            <person name="Shibata D."/>
            <person name="Kamiya Y."/>
            <person name="Sato N."/>
            <person name="Nakamura Y."/>
            <person name="Tabata S."/>
            <person name="Ida S."/>
            <person name="Kurokawa K."/>
            <person name="Ohta H."/>
        </authorList>
    </citation>
    <scope>NUCLEOTIDE SEQUENCE [LARGE SCALE GENOMIC DNA]</scope>
    <source>
        <strain evidence="6 7">NIES-2285</strain>
    </source>
</reference>
<keyword evidence="5" id="KW-1133">Transmembrane helix</keyword>
<gene>
    <name evidence="6" type="ORF">KFL_001010170</name>
</gene>
<dbReference type="GO" id="GO:0000139">
    <property type="term" value="C:Golgi membrane"/>
    <property type="evidence" value="ECO:0007669"/>
    <property type="project" value="UniProtKB-SubCell"/>
</dbReference>